<organism evidence="2 3">
    <name type="scientific">Alkalimonas delamerensis</name>
    <dbReference type="NCBI Taxonomy" id="265981"/>
    <lineage>
        <taxon>Bacteria</taxon>
        <taxon>Pseudomonadati</taxon>
        <taxon>Pseudomonadota</taxon>
        <taxon>Gammaproteobacteria</taxon>
        <taxon>Alkalimonas</taxon>
    </lineage>
</organism>
<proteinExistence type="predicted"/>
<dbReference type="InterPro" id="IPR048469">
    <property type="entry name" value="YchJ-like_M"/>
</dbReference>
<comment type="caution">
    <text evidence="2">The sequence shown here is derived from an EMBL/GenBank/DDBJ whole genome shotgun (WGS) entry which is preliminary data.</text>
</comment>
<dbReference type="SUPFAM" id="SSF103642">
    <property type="entry name" value="Sec-C motif"/>
    <property type="match status" value="1"/>
</dbReference>
<dbReference type="PANTHER" id="PTHR33747">
    <property type="entry name" value="UPF0225 PROTEIN SCO1677"/>
    <property type="match status" value="1"/>
</dbReference>
<dbReference type="InterPro" id="IPR032710">
    <property type="entry name" value="NTF2-like_dom_sf"/>
</dbReference>
<gene>
    <name evidence="2" type="ORF">Q3O59_07265</name>
</gene>
<evidence type="ECO:0000313" key="2">
    <source>
        <dbReference type="EMBL" id="MDP4528832.1"/>
    </source>
</evidence>
<reference evidence="2 3" key="1">
    <citation type="submission" date="2023-08" db="EMBL/GenBank/DDBJ databases">
        <authorList>
            <person name="Joshi A."/>
            <person name="Thite S."/>
        </authorList>
    </citation>
    <scope>NUCLEOTIDE SEQUENCE [LARGE SCALE GENOMIC DNA]</scope>
    <source>
        <strain evidence="2 3">1E1</strain>
    </source>
</reference>
<dbReference type="Proteomes" id="UP001236258">
    <property type="component" value="Unassembled WGS sequence"/>
</dbReference>
<dbReference type="Gene3D" id="3.10.450.50">
    <property type="match status" value="1"/>
</dbReference>
<protein>
    <submittedName>
        <fullName evidence="2">YchJ family metal-binding protein</fullName>
    </submittedName>
</protein>
<dbReference type="PANTHER" id="PTHR33747:SF1">
    <property type="entry name" value="ADENYLATE CYCLASE-ASSOCIATED CAP C-TERMINAL DOMAIN-CONTAINING PROTEIN"/>
    <property type="match status" value="1"/>
</dbReference>
<dbReference type="InterPro" id="IPR004027">
    <property type="entry name" value="SEC_C_motif"/>
</dbReference>
<dbReference type="SUPFAM" id="SSF54427">
    <property type="entry name" value="NTF2-like"/>
    <property type="match status" value="1"/>
</dbReference>
<sequence>MPDTNELLCYCGSGKAFSDCCQPFIKGQQHPKSCEQLMRSRYSAFCCAALAYLQQSCTKDLAIEQSPEHLHSFVSQVHFTGLSLLPLPEPVVDASEAPEQQQGFVYFQVWYLHQQKLHSFRELSRFVWQQGWRYAGGEVVDLPSIKPGRNDPCPCGSGRKFKACTEHCPSGQAA</sequence>
<dbReference type="EMBL" id="JAUZVY010000002">
    <property type="protein sequence ID" value="MDP4528832.1"/>
    <property type="molecule type" value="Genomic_DNA"/>
</dbReference>
<accession>A0ABT9GPC7</accession>
<dbReference type="Pfam" id="PF02810">
    <property type="entry name" value="SEC-C"/>
    <property type="match status" value="2"/>
</dbReference>
<dbReference type="RefSeq" id="WP_305944936.1">
    <property type="nucleotide sequence ID" value="NZ_JAUZVY010000002.1"/>
</dbReference>
<evidence type="ECO:0000313" key="3">
    <source>
        <dbReference type="Proteomes" id="UP001236258"/>
    </source>
</evidence>
<feature type="domain" description="YchJ-like middle NTF2-like" evidence="1">
    <location>
        <begin position="34"/>
        <end position="137"/>
    </location>
</feature>
<keyword evidence="3" id="KW-1185">Reference proteome</keyword>
<evidence type="ECO:0000259" key="1">
    <source>
        <dbReference type="Pfam" id="PF17775"/>
    </source>
</evidence>
<dbReference type="Pfam" id="PF17775">
    <property type="entry name" value="YchJ_M-like"/>
    <property type="match status" value="1"/>
</dbReference>
<name>A0ABT9GPC7_9GAMM</name>